<sequence length="123" mass="14006">MRTLFALLIGILLIGCTMEKSPSVVMTGMTSNQVMQIEGTPDDQTRQDGYQLMVYHDKQQPETTVKITDRWFIFKNGYLLEYSTQYLNSSNATNTPLRLTAKQILSQWIDSQSLPTNPSAHMK</sequence>
<name>A0A4R3NVW7_9GAMM</name>
<dbReference type="Proteomes" id="UP000295055">
    <property type="component" value="Unassembled WGS sequence"/>
</dbReference>
<organism evidence="1 2">
    <name type="scientific">Providencia alcalifaciens</name>
    <dbReference type="NCBI Taxonomy" id="126385"/>
    <lineage>
        <taxon>Bacteria</taxon>
        <taxon>Pseudomonadati</taxon>
        <taxon>Pseudomonadota</taxon>
        <taxon>Gammaproteobacteria</taxon>
        <taxon>Enterobacterales</taxon>
        <taxon>Morganellaceae</taxon>
        <taxon>Providencia</taxon>
    </lineage>
</organism>
<gene>
    <name evidence="1" type="ORF">EC835_102289</name>
</gene>
<accession>A0A4R3NVW7</accession>
<dbReference type="EMBL" id="SMAS01000002">
    <property type="protein sequence ID" value="TCT36835.1"/>
    <property type="molecule type" value="Genomic_DNA"/>
</dbReference>
<dbReference type="OrthoDB" id="5955806at2"/>
<comment type="caution">
    <text evidence="1">The sequence shown here is derived from an EMBL/GenBank/DDBJ whole genome shotgun (WGS) entry which is preliminary data.</text>
</comment>
<protein>
    <recommendedName>
        <fullName evidence="3">Lipoprotein</fullName>
    </recommendedName>
</protein>
<evidence type="ECO:0000313" key="1">
    <source>
        <dbReference type="EMBL" id="TCT36835.1"/>
    </source>
</evidence>
<proteinExistence type="predicted"/>
<dbReference type="PROSITE" id="PS51257">
    <property type="entry name" value="PROKAR_LIPOPROTEIN"/>
    <property type="match status" value="1"/>
</dbReference>
<reference evidence="1 2" key="1">
    <citation type="submission" date="2019-03" db="EMBL/GenBank/DDBJ databases">
        <title>Genomic analyses of the natural microbiome of Caenorhabditis elegans.</title>
        <authorList>
            <person name="Samuel B."/>
        </authorList>
    </citation>
    <scope>NUCLEOTIDE SEQUENCE [LARGE SCALE GENOMIC DNA]</scope>
    <source>
        <strain evidence="1 2">JUb102</strain>
    </source>
</reference>
<dbReference type="AlphaFoldDB" id="A0A4R3NVW7"/>
<dbReference type="RefSeq" id="WP_132495508.1">
    <property type="nucleotide sequence ID" value="NZ_SMAS01000002.1"/>
</dbReference>
<evidence type="ECO:0008006" key="3">
    <source>
        <dbReference type="Google" id="ProtNLM"/>
    </source>
</evidence>
<evidence type="ECO:0000313" key="2">
    <source>
        <dbReference type="Proteomes" id="UP000295055"/>
    </source>
</evidence>